<evidence type="ECO:0000313" key="3">
    <source>
        <dbReference type="EMBL" id="KAL1406767.1"/>
    </source>
</evidence>
<keyword evidence="2" id="KW-0812">Transmembrane</keyword>
<feature type="transmembrane region" description="Helical" evidence="2">
    <location>
        <begin position="89"/>
        <end position="113"/>
    </location>
</feature>
<feature type="compositionally biased region" description="Pro residues" evidence="1">
    <location>
        <begin position="384"/>
        <end position="394"/>
    </location>
</feature>
<feature type="transmembrane region" description="Helical" evidence="2">
    <location>
        <begin position="173"/>
        <end position="195"/>
    </location>
</feature>
<feature type="transmembrane region" description="Helical" evidence="2">
    <location>
        <begin position="122"/>
        <end position="141"/>
    </location>
</feature>
<evidence type="ECO:0000256" key="1">
    <source>
        <dbReference type="SAM" id="MobiDB-lite"/>
    </source>
</evidence>
<gene>
    <name evidence="3" type="ORF">Q8F55_006172</name>
</gene>
<dbReference type="EMBL" id="JBBXJM010000005">
    <property type="protein sequence ID" value="KAL1406767.1"/>
    <property type="molecule type" value="Genomic_DNA"/>
</dbReference>
<feature type="region of interest" description="Disordered" evidence="1">
    <location>
        <begin position="381"/>
        <end position="401"/>
    </location>
</feature>
<accession>A0ABR3PWC3</accession>
<dbReference type="PRINTS" id="PR01217">
    <property type="entry name" value="PRICHEXTENSN"/>
</dbReference>
<feature type="transmembrane region" description="Helical" evidence="2">
    <location>
        <begin position="44"/>
        <end position="69"/>
    </location>
</feature>
<dbReference type="Proteomes" id="UP001565368">
    <property type="component" value="Unassembled WGS sequence"/>
</dbReference>
<evidence type="ECO:0000313" key="4">
    <source>
        <dbReference type="Proteomes" id="UP001565368"/>
    </source>
</evidence>
<evidence type="ECO:0000256" key="2">
    <source>
        <dbReference type="SAM" id="Phobius"/>
    </source>
</evidence>
<keyword evidence="2" id="KW-1133">Transmembrane helix</keyword>
<proteinExistence type="predicted"/>
<organism evidence="3 4">
    <name type="scientific">Vanrija albida</name>
    <dbReference type="NCBI Taxonomy" id="181172"/>
    <lineage>
        <taxon>Eukaryota</taxon>
        <taxon>Fungi</taxon>
        <taxon>Dikarya</taxon>
        <taxon>Basidiomycota</taxon>
        <taxon>Agaricomycotina</taxon>
        <taxon>Tremellomycetes</taxon>
        <taxon>Trichosporonales</taxon>
        <taxon>Trichosporonaceae</taxon>
        <taxon>Vanrija</taxon>
    </lineage>
</organism>
<reference evidence="3 4" key="1">
    <citation type="submission" date="2023-08" db="EMBL/GenBank/DDBJ databases">
        <title>Annotated Genome Sequence of Vanrija albida AlHP1.</title>
        <authorList>
            <person name="Herzog R."/>
        </authorList>
    </citation>
    <scope>NUCLEOTIDE SEQUENCE [LARGE SCALE GENOMIC DNA]</scope>
    <source>
        <strain evidence="3 4">AlHP1</strain>
    </source>
</reference>
<sequence length="401" mass="41802">MTTGTPPLDAPPLMLPDAKDSGAGVAKEPAVAYRSCVSRKYRGWTIGLSVFIALVGLGFGIISVIWGNFGWFDYSRIYASGSTDISWGVASHSTAGAFIIALTPISIAAAVIAGKRKPSKPWLWITMLILTVIAPPLILGLQGGYMSQSRAACNEFSRYATVGECDGYRSYSWLWPVMDAGTFLLCGVYYTIFFYKNKPDLSAPVTVGMPAQQPLLGPGQGYAAQGYPYGVSAPYGVAQAFPSYVVAAPQPQPYPGYAVIPAPQPYPGYAASYAAALVPQSASTALLAATPASAAPVPPSPAPVTPVPGTPAPTYYAATSALPATMPALPEAAPAPATPAPTYYAASPVLQATTPAPPAQAPAKISYGFIVENGVRRDVTFVDPPEPNPAPTGEPFPYTKK</sequence>
<dbReference type="GeneID" id="95987215"/>
<evidence type="ECO:0008006" key="5">
    <source>
        <dbReference type="Google" id="ProtNLM"/>
    </source>
</evidence>
<comment type="caution">
    <text evidence="3">The sequence shown here is derived from an EMBL/GenBank/DDBJ whole genome shotgun (WGS) entry which is preliminary data.</text>
</comment>
<keyword evidence="4" id="KW-1185">Reference proteome</keyword>
<protein>
    <recommendedName>
        <fullName evidence="5">MARVEL domain-containing protein</fullName>
    </recommendedName>
</protein>
<keyword evidence="2" id="KW-0472">Membrane</keyword>
<name>A0ABR3PWC3_9TREE</name>
<dbReference type="RefSeq" id="XP_069206711.1">
    <property type="nucleotide sequence ID" value="XM_069354640.1"/>
</dbReference>